<dbReference type="CDD" id="cd11058">
    <property type="entry name" value="CYP60B-like"/>
    <property type="match status" value="1"/>
</dbReference>
<dbReference type="RefSeq" id="XP_033394330.1">
    <property type="nucleotide sequence ID" value="XM_033542410.1"/>
</dbReference>
<dbReference type="InterPro" id="IPR002401">
    <property type="entry name" value="Cyt_P450_E_grp-I"/>
</dbReference>
<evidence type="ECO:0000256" key="1">
    <source>
        <dbReference type="ARBA" id="ARBA00001971"/>
    </source>
</evidence>
<evidence type="ECO:0000256" key="8">
    <source>
        <dbReference type="PIRSR" id="PIRSR602401-1"/>
    </source>
</evidence>
<name>A0A6A6B6K8_9PEZI</name>
<dbReference type="GO" id="GO:0016705">
    <property type="term" value="F:oxidoreductase activity, acting on paired donors, with incorporation or reduction of molecular oxygen"/>
    <property type="evidence" value="ECO:0007669"/>
    <property type="project" value="InterPro"/>
</dbReference>
<dbReference type="PRINTS" id="PR00385">
    <property type="entry name" value="P450"/>
</dbReference>
<keyword evidence="4 8" id="KW-0479">Metal-binding</keyword>
<evidence type="ECO:0000256" key="7">
    <source>
        <dbReference type="ARBA" id="ARBA00023033"/>
    </source>
</evidence>
<organism evidence="9 10">
    <name type="scientific">Aplosporella prunicola CBS 121167</name>
    <dbReference type="NCBI Taxonomy" id="1176127"/>
    <lineage>
        <taxon>Eukaryota</taxon>
        <taxon>Fungi</taxon>
        <taxon>Dikarya</taxon>
        <taxon>Ascomycota</taxon>
        <taxon>Pezizomycotina</taxon>
        <taxon>Dothideomycetes</taxon>
        <taxon>Dothideomycetes incertae sedis</taxon>
        <taxon>Botryosphaeriales</taxon>
        <taxon>Aplosporellaceae</taxon>
        <taxon>Aplosporella</taxon>
    </lineage>
</organism>
<dbReference type="GO" id="GO:0020037">
    <property type="term" value="F:heme binding"/>
    <property type="evidence" value="ECO:0007669"/>
    <property type="project" value="InterPro"/>
</dbReference>
<dbReference type="OrthoDB" id="1470350at2759"/>
<dbReference type="PANTHER" id="PTHR24305:SF29">
    <property type="entry name" value="BENZOATE-PARA-HYDROXYLASE"/>
    <property type="match status" value="1"/>
</dbReference>
<evidence type="ECO:0000313" key="10">
    <source>
        <dbReference type="Proteomes" id="UP000799438"/>
    </source>
</evidence>
<keyword evidence="7" id="KW-0503">Monooxygenase</keyword>
<keyword evidence="3 8" id="KW-0349">Heme</keyword>
<keyword evidence="6 8" id="KW-0408">Iron</keyword>
<feature type="binding site" description="axial binding residue" evidence="8">
    <location>
        <position position="454"/>
    </location>
    <ligand>
        <name>heme</name>
        <dbReference type="ChEBI" id="CHEBI:30413"/>
    </ligand>
    <ligandPart>
        <name>Fe</name>
        <dbReference type="ChEBI" id="CHEBI:18248"/>
    </ligandPart>
</feature>
<comment type="cofactor">
    <cofactor evidence="1 8">
        <name>heme</name>
        <dbReference type="ChEBI" id="CHEBI:30413"/>
    </cofactor>
</comment>
<dbReference type="GO" id="GO:0005506">
    <property type="term" value="F:iron ion binding"/>
    <property type="evidence" value="ECO:0007669"/>
    <property type="project" value="InterPro"/>
</dbReference>
<comment type="similarity">
    <text evidence="2">Belongs to the cytochrome P450 family.</text>
</comment>
<gene>
    <name evidence="9" type="ORF">K452DRAFT_301138</name>
</gene>
<dbReference type="AlphaFoldDB" id="A0A6A6B6K8"/>
<evidence type="ECO:0000256" key="3">
    <source>
        <dbReference type="ARBA" id="ARBA00022617"/>
    </source>
</evidence>
<dbReference type="Pfam" id="PF00067">
    <property type="entry name" value="p450"/>
    <property type="match status" value="1"/>
</dbReference>
<protein>
    <recommendedName>
        <fullName evidence="11">Cytochrome P450</fullName>
    </recommendedName>
</protein>
<dbReference type="Proteomes" id="UP000799438">
    <property type="component" value="Unassembled WGS sequence"/>
</dbReference>
<accession>A0A6A6B6K8</accession>
<dbReference type="InterPro" id="IPR001128">
    <property type="entry name" value="Cyt_P450"/>
</dbReference>
<keyword evidence="10" id="KW-1185">Reference proteome</keyword>
<dbReference type="Gene3D" id="1.10.630.10">
    <property type="entry name" value="Cytochrome P450"/>
    <property type="match status" value="1"/>
</dbReference>
<dbReference type="EMBL" id="ML995496">
    <property type="protein sequence ID" value="KAF2138617.1"/>
    <property type="molecule type" value="Genomic_DNA"/>
</dbReference>
<dbReference type="PANTHER" id="PTHR24305">
    <property type="entry name" value="CYTOCHROME P450"/>
    <property type="match status" value="1"/>
</dbReference>
<evidence type="ECO:0000256" key="6">
    <source>
        <dbReference type="ARBA" id="ARBA00023004"/>
    </source>
</evidence>
<evidence type="ECO:0000256" key="4">
    <source>
        <dbReference type="ARBA" id="ARBA00022723"/>
    </source>
</evidence>
<sequence length="512" mass="56185">MAALPLPLPLPLPLLCLGAWLAYFLLRSLYNIYLHPLRHIPGPRLHAATRLPFWISLARGRQHLTTASLHARYGPVVRLSPADVSFAAPGAIAGVHSYQRRLGGGVGPPLPRSRPWSASVQGVPESLTSVVDFREHGRLRGAFLPAFTERALLAQEPLVQGYVDLLVERLRQRTGPGGGVVDIVPWYTYTTFDIIGDLAVGESFGCLEGSRLHKWVEGMTSTINVVAFLVIVRTYPLLERVLSWLVPQSMLDAAKLSFAETDAKVRKRLALPAARPDFLTPVLAEQRAGKEPLTQEEMAANLNFFLIAGSETTATALTGITNYLVHSPAALATLTAEVRAAFSSQGDISIAATRALPYLNAVVSEGLRLCPPVAGMIPRVTPPGGAVVCGVPLPAGVTVNVAQWALFRSAAYWHRADEFVPERWLRRAREDSADPFFGDAREALQPFTEGPRACLGKWLALAEIRVVLAKMVWAFEMERAGSRKGDVKWERQRVWLVVEKEGFEVRLRARRG</sequence>
<dbReference type="InterPro" id="IPR050121">
    <property type="entry name" value="Cytochrome_P450_monoxygenase"/>
</dbReference>
<evidence type="ECO:0000256" key="5">
    <source>
        <dbReference type="ARBA" id="ARBA00023002"/>
    </source>
</evidence>
<reference evidence="9" key="1">
    <citation type="journal article" date="2020" name="Stud. Mycol.">
        <title>101 Dothideomycetes genomes: a test case for predicting lifestyles and emergence of pathogens.</title>
        <authorList>
            <person name="Haridas S."/>
            <person name="Albert R."/>
            <person name="Binder M."/>
            <person name="Bloem J."/>
            <person name="Labutti K."/>
            <person name="Salamov A."/>
            <person name="Andreopoulos B."/>
            <person name="Baker S."/>
            <person name="Barry K."/>
            <person name="Bills G."/>
            <person name="Bluhm B."/>
            <person name="Cannon C."/>
            <person name="Castanera R."/>
            <person name="Culley D."/>
            <person name="Daum C."/>
            <person name="Ezra D."/>
            <person name="Gonzalez J."/>
            <person name="Henrissat B."/>
            <person name="Kuo A."/>
            <person name="Liang C."/>
            <person name="Lipzen A."/>
            <person name="Lutzoni F."/>
            <person name="Magnuson J."/>
            <person name="Mondo S."/>
            <person name="Nolan M."/>
            <person name="Ohm R."/>
            <person name="Pangilinan J."/>
            <person name="Park H.-J."/>
            <person name="Ramirez L."/>
            <person name="Alfaro M."/>
            <person name="Sun H."/>
            <person name="Tritt A."/>
            <person name="Yoshinaga Y."/>
            <person name="Zwiers L.-H."/>
            <person name="Turgeon B."/>
            <person name="Goodwin S."/>
            <person name="Spatafora J."/>
            <person name="Crous P."/>
            <person name="Grigoriev I."/>
        </authorList>
    </citation>
    <scope>NUCLEOTIDE SEQUENCE</scope>
    <source>
        <strain evidence="9">CBS 121167</strain>
    </source>
</reference>
<dbReference type="SUPFAM" id="SSF48264">
    <property type="entry name" value="Cytochrome P450"/>
    <property type="match status" value="1"/>
</dbReference>
<dbReference type="InterPro" id="IPR036396">
    <property type="entry name" value="Cyt_P450_sf"/>
</dbReference>
<evidence type="ECO:0000313" key="9">
    <source>
        <dbReference type="EMBL" id="KAF2138617.1"/>
    </source>
</evidence>
<dbReference type="GO" id="GO:0004497">
    <property type="term" value="F:monooxygenase activity"/>
    <property type="evidence" value="ECO:0007669"/>
    <property type="project" value="UniProtKB-KW"/>
</dbReference>
<evidence type="ECO:0000256" key="2">
    <source>
        <dbReference type="ARBA" id="ARBA00010617"/>
    </source>
</evidence>
<keyword evidence="5" id="KW-0560">Oxidoreductase</keyword>
<dbReference type="PRINTS" id="PR00463">
    <property type="entry name" value="EP450I"/>
</dbReference>
<evidence type="ECO:0008006" key="11">
    <source>
        <dbReference type="Google" id="ProtNLM"/>
    </source>
</evidence>
<proteinExistence type="inferred from homology"/>
<dbReference type="GeneID" id="54299907"/>